<evidence type="ECO:0000256" key="7">
    <source>
        <dbReference type="SAM" id="MobiDB-lite"/>
    </source>
</evidence>
<protein>
    <recommendedName>
        <fullName evidence="5">DNA 3'-5' helicase</fullName>
        <ecNumber evidence="5">5.6.2.4</ecNumber>
    </recommendedName>
</protein>
<name>A0A0C4F6J5_PUCT1</name>
<dbReference type="AlphaFoldDB" id="A0A0C4F6J5"/>
<evidence type="ECO:0000259" key="8">
    <source>
        <dbReference type="Pfam" id="PF00271"/>
    </source>
</evidence>
<keyword evidence="11" id="KW-1185">Reference proteome</keyword>
<dbReference type="GO" id="GO:0005694">
    <property type="term" value="C:chromosome"/>
    <property type="evidence" value="ECO:0007669"/>
    <property type="project" value="TreeGrafter"/>
</dbReference>
<reference evidence="10" key="4">
    <citation type="submission" date="2025-05" db="UniProtKB">
        <authorList>
            <consortium name="EnsemblFungi"/>
        </authorList>
    </citation>
    <scope>IDENTIFICATION</scope>
    <source>
        <strain evidence="10">isolate 1-1 / race 1 (BBBD)</strain>
    </source>
</reference>
<evidence type="ECO:0000256" key="2">
    <source>
        <dbReference type="ARBA" id="ARBA00023125"/>
    </source>
</evidence>
<evidence type="ECO:0000256" key="6">
    <source>
        <dbReference type="SAM" id="Coils"/>
    </source>
</evidence>
<dbReference type="Gene3D" id="3.40.50.300">
    <property type="entry name" value="P-loop containing nucleotide triphosphate hydrolases"/>
    <property type="match status" value="1"/>
</dbReference>
<keyword evidence="2" id="KW-0238">DNA-binding</keyword>
<dbReference type="GO" id="GO:0009378">
    <property type="term" value="F:four-way junction helicase activity"/>
    <property type="evidence" value="ECO:0007669"/>
    <property type="project" value="TreeGrafter"/>
</dbReference>
<proteinExistence type="inferred from homology"/>
<dbReference type="SUPFAM" id="SSF52540">
    <property type="entry name" value="P-loop containing nucleoside triphosphate hydrolases"/>
    <property type="match status" value="1"/>
</dbReference>
<dbReference type="GO" id="GO:0003677">
    <property type="term" value="F:DNA binding"/>
    <property type="evidence" value="ECO:0007669"/>
    <property type="project" value="UniProtKB-KW"/>
</dbReference>
<dbReference type="GO" id="GO:0000724">
    <property type="term" value="P:double-strand break repair via homologous recombination"/>
    <property type="evidence" value="ECO:0007669"/>
    <property type="project" value="TreeGrafter"/>
</dbReference>
<comment type="catalytic activity">
    <reaction evidence="4">
        <text>Couples ATP hydrolysis with the unwinding of duplex DNA by translocating in the 3'-5' direction.</text>
        <dbReference type="EC" id="5.6.2.4"/>
    </reaction>
</comment>
<dbReference type="Proteomes" id="UP000005240">
    <property type="component" value="Unassembled WGS sequence"/>
</dbReference>
<dbReference type="EMBL" id="ADAS02000871">
    <property type="protein sequence ID" value="OAV86712.1"/>
    <property type="molecule type" value="Genomic_DNA"/>
</dbReference>
<reference evidence="9" key="2">
    <citation type="submission" date="2016-05" db="EMBL/GenBank/DDBJ databases">
        <title>Comparative analysis highlights variable genome content of wheat rusts and divergence of the mating loci.</title>
        <authorList>
            <person name="Cuomo C.A."/>
            <person name="Bakkeren G."/>
            <person name="Szabo L."/>
            <person name="Khalil H."/>
            <person name="Joly D."/>
            <person name="Goldberg J."/>
            <person name="Young S."/>
            <person name="Zeng Q."/>
            <person name="Fellers J."/>
        </authorList>
    </citation>
    <scope>NUCLEOTIDE SEQUENCE [LARGE SCALE GENOMIC DNA]</scope>
    <source>
        <strain evidence="9">1-1 BBBD Race 1</strain>
    </source>
</reference>
<evidence type="ECO:0000256" key="1">
    <source>
        <dbReference type="ARBA" id="ARBA00005446"/>
    </source>
</evidence>
<dbReference type="EnsemblFungi" id="PTTG_08765-t43_1">
    <property type="protein sequence ID" value="PTTG_08765-t43_1-p1"/>
    <property type="gene ID" value="PTTG_08765"/>
</dbReference>
<dbReference type="Pfam" id="PF00271">
    <property type="entry name" value="Helicase_C"/>
    <property type="match status" value="1"/>
</dbReference>
<dbReference type="VEuPathDB" id="FungiDB:PTTG_08765"/>
<evidence type="ECO:0000313" key="11">
    <source>
        <dbReference type="Proteomes" id="UP000005240"/>
    </source>
</evidence>
<gene>
    <name evidence="9" type="ORF">PTTG_08765</name>
</gene>
<evidence type="ECO:0000256" key="5">
    <source>
        <dbReference type="ARBA" id="ARBA00034808"/>
    </source>
</evidence>
<evidence type="ECO:0000256" key="4">
    <source>
        <dbReference type="ARBA" id="ARBA00034617"/>
    </source>
</evidence>
<feature type="compositionally biased region" description="Basic residues" evidence="7">
    <location>
        <begin position="235"/>
        <end position="244"/>
    </location>
</feature>
<sequence>MTALDVARGTPGSSLRPNSSLVRRFHSCTGQKDKVRLVEDFSDNSFPIISCTMALGMGQKWSRVRCVIQMGRAEPSAICQMIGRCGQDGRRGLAIIFVEKTRKGGKNSVSAFNSTIRQTDNDRMDALAVTPCCLRTVFAIDNASVFSFMGGGIHEDVLLIPVFTLIFLRLGYVPLSLEDPSYIREKAREGTSLFPTCDCSNCMPEAACGMMNNMKNMTAENMDEFMTTNWPGQNIKKRKNNKRTHPGEDAGDAKRIKLSASLTAKLTDELRSTFAILFKHIYPNPSLFGPEDLFGEVELQAIVDRFGLIGSVAILRKTIGGQTITGQLEALQKIIDRFAKEVMATETQQEMELCYEEERVAEAKRVEEEEKRARELEAERITKEIEDNRKRAEQEHKRGEEAWKAEQALHMSMLVKLAGEEAERRGVESIHRGR</sequence>
<reference evidence="10 11" key="3">
    <citation type="journal article" date="2017" name="G3 (Bethesda)">
        <title>Comparative analysis highlights variable genome content of wheat rusts and divergence of the mating loci.</title>
        <authorList>
            <person name="Cuomo C.A."/>
            <person name="Bakkeren G."/>
            <person name="Khalil H.B."/>
            <person name="Panwar V."/>
            <person name="Joly D."/>
            <person name="Linning R."/>
            <person name="Sakthikumar S."/>
            <person name="Song X."/>
            <person name="Adiconis X."/>
            <person name="Fan L."/>
            <person name="Goldberg J.M."/>
            <person name="Levin J.Z."/>
            <person name="Young S."/>
            <person name="Zeng Q."/>
            <person name="Anikster Y."/>
            <person name="Bruce M."/>
            <person name="Wang M."/>
            <person name="Yin C."/>
            <person name="McCallum B."/>
            <person name="Szabo L.J."/>
            <person name="Hulbert S."/>
            <person name="Chen X."/>
            <person name="Fellers J.P."/>
        </authorList>
    </citation>
    <scope>NUCLEOTIDE SEQUENCE</scope>
    <source>
        <strain evidence="10">isolate 1-1 / race 1 (BBBD)</strain>
        <strain evidence="11">Isolate 1-1 / race 1 (BBBD)</strain>
    </source>
</reference>
<dbReference type="GO" id="GO:0043138">
    <property type="term" value="F:3'-5' DNA helicase activity"/>
    <property type="evidence" value="ECO:0007669"/>
    <property type="project" value="UniProtKB-EC"/>
</dbReference>
<reference evidence="9" key="1">
    <citation type="submission" date="2009-11" db="EMBL/GenBank/DDBJ databases">
        <authorList>
            <consortium name="The Broad Institute Genome Sequencing Platform"/>
            <person name="Ward D."/>
            <person name="Feldgarden M."/>
            <person name="Earl A."/>
            <person name="Young S.K."/>
            <person name="Zeng Q."/>
            <person name="Koehrsen M."/>
            <person name="Alvarado L."/>
            <person name="Berlin A."/>
            <person name="Bochicchio J."/>
            <person name="Borenstein D."/>
            <person name="Chapman S.B."/>
            <person name="Chen Z."/>
            <person name="Engels R."/>
            <person name="Freedman E."/>
            <person name="Gellesch M."/>
            <person name="Goldberg J."/>
            <person name="Griggs A."/>
            <person name="Gujja S."/>
            <person name="Heilman E."/>
            <person name="Heiman D."/>
            <person name="Hepburn T."/>
            <person name="Howarth C."/>
            <person name="Jen D."/>
            <person name="Larson L."/>
            <person name="Lewis B."/>
            <person name="Mehta T."/>
            <person name="Park D."/>
            <person name="Pearson M."/>
            <person name="Roberts A."/>
            <person name="Saif S."/>
            <person name="Shea T."/>
            <person name="Shenoy N."/>
            <person name="Sisk P."/>
            <person name="Stolte C."/>
            <person name="Sykes S."/>
            <person name="Thomson T."/>
            <person name="Walk T."/>
            <person name="White J."/>
            <person name="Yandava C."/>
            <person name="Izard J."/>
            <person name="Baranova O.V."/>
            <person name="Blanton J.M."/>
            <person name="Tanner A.C."/>
            <person name="Dewhirst F.E."/>
            <person name="Haas B."/>
            <person name="Nusbaum C."/>
            <person name="Birren B."/>
        </authorList>
    </citation>
    <scope>NUCLEOTIDE SEQUENCE [LARGE SCALE GENOMIC DNA]</scope>
    <source>
        <strain evidence="9">1-1 BBBD Race 1</strain>
    </source>
</reference>
<dbReference type="GO" id="GO:0005737">
    <property type="term" value="C:cytoplasm"/>
    <property type="evidence" value="ECO:0007669"/>
    <property type="project" value="TreeGrafter"/>
</dbReference>
<evidence type="ECO:0000313" key="10">
    <source>
        <dbReference type="EnsemblFungi" id="PTTG_08765-t43_1-p1"/>
    </source>
</evidence>
<dbReference type="PANTHER" id="PTHR13710">
    <property type="entry name" value="DNA HELICASE RECQ FAMILY MEMBER"/>
    <property type="match status" value="1"/>
</dbReference>
<evidence type="ECO:0000313" key="9">
    <source>
        <dbReference type="EMBL" id="OAV86712.1"/>
    </source>
</evidence>
<dbReference type="STRING" id="630390.A0A0C4F6J5"/>
<feature type="domain" description="Helicase C-terminal" evidence="8">
    <location>
        <begin position="22"/>
        <end position="87"/>
    </location>
</feature>
<feature type="coiled-coil region" evidence="6">
    <location>
        <begin position="328"/>
        <end position="402"/>
    </location>
</feature>
<evidence type="ECO:0000256" key="3">
    <source>
        <dbReference type="ARBA" id="ARBA00023235"/>
    </source>
</evidence>
<organism evidence="9">
    <name type="scientific">Puccinia triticina (isolate 1-1 / race 1 (BBBD))</name>
    <name type="common">Brown leaf rust fungus</name>
    <dbReference type="NCBI Taxonomy" id="630390"/>
    <lineage>
        <taxon>Eukaryota</taxon>
        <taxon>Fungi</taxon>
        <taxon>Dikarya</taxon>
        <taxon>Basidiomycota</taxon>
        <taxon>Pucciniomycotina</taxon>
        <taxon>Pucciniomycetes</taxon>
        <taxon>Pucciniales</taxon>
        <taxon>Pucciniaceae</taxon>
        <taxon>Puccinia</taxon>
    </lineage>
</organism>
<dbReference type="OrthoDB" id="2506201at2759"/>
<dbReference type="OMA" id="EMELCYE"/>
<keyword evidence="6" id="KW-0175">Coiled coil</keyword>
<dbReference type="EC" id="5.6.2.4" evidence="5"/>
<dbReference type="InterPro" id="IPR001650">
    <property type="entry name" value="Helicase_C-like"/>
</dbReference>
<dbReference type="PANTHER" id="PTHR13710:SF105">
    <property type="entry name" value="ATP-DEPENDENT DNA HELICASE Q1"/>
    <property type="match status" value="1"/>
</dbReference>
<dbReference type="InterPro" id="IPR027417">
    <property type="entry name" value="P-loop_NTPase"/>
</dbReference>
<feature type="region of interest" description="Disordered" evidence="7">
    <location>
        <begin position="230"/>
        <end position="252"/>
    </location>
</feature>
<comment type="similarity">
    <text evidence="1">Belongs to the helicase family. RecQ subfamily.</text>
</comment>
<accession>A0A0C4F6J5</accession>
<keyword evidence="3" id="KW-0413">Isomerase</keyword>